<name>A0A2S5DFP6_9NEIS</name>
<keyword evidence="4" id="KW-0055">Arginine biosynthesis</keyword>
<evidence type="ECO:0000256" key="9">
    <source>
        <dbReference type="ARBA" id="ARBA00023285"/>
    </source>
</evidence>
<dbReference type="Gene3D" id="3.30.70.360">
    <property type="match status" value="1"/>
</dbReference>
<reference evidence="12" key="1">
    <citation type="submission" date="2018-02" db="EMBL/GenBank/DDBJ databases">
        <authorList>
            <person name="O'Hara-Hanley K."/>
            <person name="Soby S."/>
        </authorList>
    </citation>
    <scope>NUCLEOTIDE SEQUENCE [LARGE SCALE GENOMIC DNA]</scope>
    <source>
        <strain evidence="12">MWU14-2602</strain>
    </source>
</reference>
<dbReference type="CDD" id="cd03894">
    <property type="entry name" value="M20_ArgE"/>
    <property type="match status" value="1"/>
</dbReference>
<keyword evidence="12" id="KW-1185">Reference proteome</keyword>
<dbReference type="Pfam" id="PF01546">
    <property type="entry name" value="Peptidase_M20"/>
    <property type="match status" value="1"/>
</dbReference>
<dbReference type="SUPFAM" id="SSF55031">
    <property type="entry name" value="Bacterial exopeptidase dimerisation domain"/>
    <property type="match status" value="1"/>
</dbReference>
<evidence type="ECO:0000256" key="1">
    <source>
        <dbReference type="ARBA" id="ARBA00004496"/>
    </source>
</evidence>
<dbReference type="InterPro" id="IPR050072">
    <property type="entry name" value="Peptidase_M20A"/>
</dbReference>
<dbReference type="GO" id="GO:0046872">
    <property type="term" value="F:metal ion binding"/>
    <property type="evidence" value="ECO:0007669"/>
    <property type="project" value="UniProtKB-KW"/>
</dbReference>
<dbReference type="Gene3D" id="3.40.630.10">
    <property type="entry name" value="Zn peptidases"/>
    <property type="match status" value="1"/>
</dbReference>
<dbReference type="GO" id="GO:0005737">
    <property type="term" value="C:cytoplasm"/>
    <property type="evidence" value="ECO:0007669"/>
    <property type="project" value="UniProtKB-SubCell"/>
</dbReference>
<dbReference type="RefSeq" id="WP_103902897.1">
    <property type="nucleotide sequence ID" value="NZ_PQWB01000045.1"/>
</dbReference>
<keyword evidence="6" id="KW-0479">Metal-binding</keyword>
<evidence type="ECO:0000256" key="6">
    <source>
        <dbReference type="ARBA" id="ARBA00022723"/>
    </source>
</evidence>
<dbReference type="NCBIfam" id="TIGR01892">
    <property type="entry name" value="AcOrn-deacetyl"/>
    <property type="match status" value="1"/>
</dbReference>
<dbReference type="InterPro" id="IPR010169">
    <property type="entry name" value="AcOrn-deacetyl"/>
</dbReference>
<dbReference type="FunFam" id="3.30.70.360:FF:000003">
    <property type="entry name" value="Acetylornithine deacetylase"/>
    <property type="match status" value="1"/>
</dbReference>
<evidence type="ECO:0000259" key="10">
    <source>
        <dbReference type="Pfam" id="PF07687"/>
    </source>
</evidence>
<dbReference type="InterPro" id="IPR002933">
    <property type="entry name" value="Peptidase_M20"/>
</dbReference>
<feature type="domain" description="Peptidase M20 dimerisation" evidence="10">
    <location>
        <begin position="176"/>
        <end position="287"/>
    </location>
</feature>
<dbReference type="GO" id="GO:0008777">
    <property type="term" value="F:acetylornithine deacetylase activity"/>
    <property type="evidence" value="ECO:0007669"/>
    <property type="project" value="TreeGrafter"/>
</dbReference>
<dbReference type="NCBIfam" id="NF005710">
    <property type="entry name" value="PRK07522.1"/>
    <property type="match status" value="1"/>
</dbReference>
<gene>
    <name evidence="11" type="primary">argE</name>
    <name evidence="11" type="ORF">C2I19_11720</name>
</gene>
<comment type="caution">
    <text evidence="11">The sequence shown here is derived from an EMBL/GenBank/DDBJ whole genome shotgun (WGS) entry which is preliminary data.</text>
</comment>
<proteinExistence type="inferred from homology"/>
<evidence type="ECO:0000313" key="11">
    <source>
        <dbReference type="EMBL" id="POZ61864.1"/>
    </source>
</evidence>
<evidence type="ECO:0000256" key="3">
    <source>
        <dbReference type="ARBA" id="ARBA00022490"/>
    </source>
</evidence>
<comment type="subcellular location">
    <subcellularLocation>
        <location evidence="1">Cytoplasm</location>
    </subcellularLocation>
</comment>
<dbReference type="Proteomes" id="UP000237082">
    <property type="component" value="Unassembled WGS sequence"/>
</dbReference>
<sequence length="388" mass="41998">MSVSHTELLAELIRFDTTSRYSNLQLIEWVEAYLAGFGIESRLTYNDERSKANLFARIGKPGLSLIVLSGHTDVVPVDGQSWSFPPFELTDGGDGRLYGRGSADMKGFIACALASVPRLAELAREDRLAQGVGLALSYDEEVGCVGVGRMIDALLAEGEPIAGCLVGEPTSMRPVIAHKGIAHYRCRVRGRAAHSSLTPYGVNAIEYAARLITHIRKLADAEAGFGHRQPLYDVPFTTMQTGLVHGGVACNIVPADCEFMFECRWLPGDDPQRLVSSVADYAATLLQEMRQIAPEADIVIEPTVYSPAFESDPESEIRRYVASLCGCEGGAGVAYTTEAGLFSQAGMPCVVLGPGSIEQAHRPDEYVEIAQLQACLDWLDALTNKLIK</sequence>
<dbReference type="PANTHER" id="PTHR43808">
    <property type="entry name" value="ACETYLORNITHINE DEACETYLASE"/>
    <property type="match status" value="1"/>
</dbReference>
<accession>A0A2S5DFP6</accession>
<evidence type="ECO:0000256" key="8">
    <source>
        <dbReference type="ARBA" id="ARBA00022833"/>
    </source>
</evidence>
<comment type="similarity">
    <text evidence="2">Belongs to the peptidase M20A family. ArgE subfamily.</text>
</comment>
<evidence type="ECO:0000256" key="4">
    <source>
        <dbReference type="ARBA" id="ARBA00022571"/>
    </source>
</evidence>
<organism evidence="11 12">
    <name type="scientific">Chromobacterium alticapitis</name>
    <dbReference type="NCBI Taxonomy" id="2073169"/>
    <lineage>
        <taxon>Bacteria</taxon>
        <taxon>Pseudomonadati</taxon>
        <taxon>Pseudomonadota</taxon>
        <taxon>Betaproteobacteria</taxon>
        <taxon>Neisseriales</taxon>
        <taxon>Chromobacteriaceae</taxon>
        <taxon>Chromobacterium</taxon>
    </lineage>
</organism>
<dbReference type="InterPro" id="IPR036264">
    <property type="entry name" value="Bact_exopeptidase_dim_dom"/>
</dbReference>
<evidence type="ECO:0000256" key="2">
    <source>
        <dbReference type="ARBA" id="ARBA00005691"/>
    </source>
</evidence>
<dbReference type="SUPFAM" id="SSF53187">
    <property type="entry name" value="Zn-dependent exopeptidases"/>
    <property type="match status" value="1"/>
</dbReference>
<dbReference type="InterPro" id="IPR011650">
    <property type="entry name" value="Peptidase_M20_dimer"/>
</dbReference>
<dbReference type="Pfam" id="PF07687">
    <property type="entry name" value="M20_dimer"/>
    <property type="match status" value="1"/>
</dbReference>
<keyword evidence="9" id="KW-0170">Cobalt</keyword>
<keyword evidence="7" id="KW-0378">Hydrolase</keyword>
<dbReference type="OrthoDB" id="9809784at2"/>
<keyword evidence="3" id="KW-0963">Cytoplasm</keyword>
<evidence type="ECO:0000256" key="7">
    <source>
        <dbReference type="ARBA" id="ARBA00022801"/>
    </source>
</evidence>
<evidence type="ECO:0000313" key="12">
    <source>
        <dbReference type="Proteomes" id="UP000237082"/>
    </source>
</evidence>
<dbReference type="EMBL" id="PQWB01000045">
    <property type="protein sequence ID" value="POZ61864.1"/>
    <property type="molecule type" value="Genomic_DNA"/>
</dbReference>
<keyword evidence="8" id="KW-0862">Zinc</keyword>
<protein>
    <submittedName>
        <fullName evidence="11">Acetylornithine deacetylase</fullName>
    </submittedName>
</protein>
<dbReference type="PANTHER" id="PTHR43808:SF31">
    <property type="entry name" value="N-ACETYL-L-CITRULLINE DEACETYLASE"/>
    <property type="match status" value="1"/>
</dbReference>
<dbReference type="AlphaFoldDB" id="A0A2S5DFP6"/>
<evidence type="ECO:0000256" key="5">
    <source>
        <dbReference type="ARBA" id="ARBA00022605"/>
    </source>
</evidence>
<keyword evidence="5" id="KW-0028">Amino-acid biosynthesis</keyword>
<dbReference type="GO" id="GO:0006526">
    <property type="term" value="P:L-arginine biosynthetic process"/>
    <property type="evidence" value="ECO:0007669"/>
    <property type="project" value="UniProtKB-KW"/>
</dbReference>